<evidence type="ECO:0000313" key="3">
    <source>
        <dbReference type="Proteomes" id="UP001499978"/>
    </source>
</evidence>
<comment type="caution">
    <text evidence="2">The sequence shown here is derived from an EMBL/GenBank/DDBJ whole genome shotgun (WGS) entry which is preliminary data.</text>
</comment>
<sequence length="389" mass="41009">MRLTARGWGVGAGAAVALTAGLGLDYVELVALGLAATATLALASAQAACRPALQVDRQVSPQRVDRGERCAVELTVRNVSRWRPATMVAWDRCGDTLTPAPVVGLRPGAVAEVSYPVVTDQRGRQWVGPLRVRRGDPLGLLASWQDFGGTTPVWVYPRRRSLVGGPAGSTRSLDGLADGAQHGSITFAALRDYVVGDELRRVHWRTSARIGRLMVREHVDASLPHLMLLLDDRRSAYPGPRVGVSVDFEAACEAAASVVAAACGDGIAATLSTVTGASVGGRGRHSDLRGQLDLLAEAAPDGGAGIGEAVARLRWRRGGDTLVVFTGPGGEDAAAQATAAGRRFPTTLTVLFDERLTDDRAAADGGADASVIRVRDSEQFAAAWQRRQW</sequence>
<protein>
    <submittedName>
        <fullName evidence="2">DUF58 domain-containing protein</fullName>
    </submittedName>
</protein>
<accession>A0ABP6ATH7</accession>
<evidence type="ECO:0000259" key="1">
    <source>
        <dbReference type="Pfam" id="PF01882"/>
    </source>
</evidence>
<proteinExistence type="predicted"/>
<dbReference type="PANTHER" id="PTHR34351">
    <property type="entry name" value="SLR1927 PROTEIN-RELATED"/>
    <property type="match status" value="1"/>
</dbReference>
<keyword evidence="3" id="KW-1185">Reference proteome</keyword>
<gene>
    <name evidence="2" type="ORF">GCM10010201_21510</name>
</gene>
<dbReference type="Proteomes" id="UP001499978">
    <property type="component" value="Unassembled WGS sequence"/>
</dbReference>
<dbReference type="InterPro" id="IPR002881">
    <property type="entry name" value="DUF58"/>
</dbReference>
<dbReference type="PANTHER" id="PTHR34351:SF1">
    <property type="entry name" value="SLR1927 PROTEIN"/>
    <property type="match status" value="1"/>
</dbReference>
<dbReference type="Pfam" id="PF01882">
    <property type="entry name" value="DUF58"/>
    <property type="match status" value="1"/>
</dbReference>
<evidence type="ECO:0000313" key="2">
    <source>
        <dbReference type="EMBL" id="GAA2522997.1"/>
    </source>
</evidence>
<reference evidence="3" key="1">
    <citation type="journal article" date="2019" name="Int. J. Syst. Evol. Microbiol.">
        <title>The Global Catalogue of Microorganisms (GCM) 10K type strain sequencing project: providing services to taxonomists for standard genome sequencing and annotation.</title>
        <authorList>
            <consortium name="The Broad Institute Genomics Platform"/>
            <consortium name="The Broad Institute Genome Sequencing Center for Infectious Disease"/>
            <person name="Wu L."/>
            <person name="Ma J."/>
        </authorList>
    </citation>
    <scope>NUCLEOTIDE SEQUENCE [LARGE SCALE GENOMIC DNA]</scope>
    <source>
        <strain evidence="3">JCM 3367</strain>
    </source>
</reference>
<name>A0ABP6ATH7_9ACTN</name>
<dbReference type="EMBL" id="BAAARY010000008">
    <property type="protein sequence ID" value="GAA2522997.1"/>
    <property type="molecule type" value="Genomic_DNA"/>
</dbReference>
<organism evidence="2 3">
    <name type="scientific">Pilimelia columellifera subsp. columellifera</name>
    <dbReference type="NCBI Taxonomy" id="706583"/>
    <lineage>
        <taxon>Bacteria</taxon>
        <taxon>Bacillati</taxon>
        <taxon>Actinomycetota</taxon>
        <taxon>Actinomycetes</taxon>
        <taxon>Micromonosporales</taxon>
        <taxon>Micromonosporaceae</taxon>
        <taxon>Pilimelia</taxon>
    </lineage>
</organism>
<feature type="domain" description="DUF58" evidence="1">
    <location>
        <begin position="190"/>
        <end position="315"/>
    </location>
</feature>